<dbReference type="Pfam" id="PF02146">
    <property type="entry name" value="SIR2"/>
    <property type="match status" value="1"/>
</dbReference>
<dbReference type="GO" id="GO:0017136">
    <property type="term" value="F:histone deacetylase activity, NAD-dependent"/>
    <property type="evidence" value="ECO:0007669"/>
    <property type="project" value="TreeGrafter"/>
</dbReference>
<dbReference type="STRING" id="511995.CFPG_395"/>
<sequence>MNRKRIAIFSGAGMSAESGISTFRDSNGLWDNYNVMQVAHIDSWCVNQSLMLQFYNERRQHLASVSPNKGHRIIAEWEKDFDVTVITQNIDNLHERAGSSHVIHLHGELTKACSSKGRDKKHIIDIGYNDILPGDLSVDGSQLRPFIVWFGEDVPEMGNATLAVSNANVIIIVGTSMQVYPAANLIHFAKANTAIYLIDPAEIPILPSANVEVIQEKASKGLALLKERFKSK</sequence>
<dbReference type="EC" id="2.3.1.286" evidence="1"/>
<protein>
    <recommendedName>
        <fullName evidence="1">protein acetyllysine N-acetyltransferase</fullName>
        <ecNumber evidence="1">2.3.1.286</ecNumber>
    </recommendedName>
</protein>
<evidence type="ECO:0000259" key="5">
    <source>
        <dbReference type="PROSITE" id="PS50305"/>
    </source>
</evidence>
<feature type="domain" description="Deacetylase sirtuin-type" evidence="5">
    <location>
        <begin position="1"/>
        <end position="232"/>
    </location>
</feature>
<dbReference type="InterPro" id="IPR026590">
    <property type="entry name" value="Ssirtuin_cat_dom"/>
</dbReference>
<dbReference type="InterPro" id="IPR029035">
    <property type="entry name" value="DHS-like_NAD/FAD-binding_dom"/>
</dbReference>
<evidence type="ECO:0000313" key="7">
    <source>
        <dbReference type="Proteomes" id="UP000000723"/>
    </source>
</evidence>
<dbReference type="InterPro" id="IPR050134">
    <property type="entry name" value="NAD-dep_sirtuin_deacylases"/>
</dbReference>
<dbReference type="InterPro" id="IPR026591">
    <property type="entry name" value="Sirtuin_cat_small_dom_sf"/>
</dbReference>
<keyword evidence="7" id="KW-1185">Reference proteome</keyword>
<evidence type="ECO:0000256" key="1">
    <source>
        <dbReference type="ARBA" id="ARBA00012928"/>
    </source>
</evidence>
<keyword evidence="2" id="KW-0808">Transferase</keyword>
<keyword evidence="3" id="KW-0520">NAD</keyword>
<dbReference type="eggNOG" id="COG0846">
    <property type="taxonomic scope" value="Bacteria"/>
</dbReference>
<dbReference type="PANTHER" id="PTHR11085">
    <property type="entry name" value="NAD-DEPENDENT PROTEIN DEACYLASE SIRTUIN-5, MITOCHONDRIAL-RELATED"/>
    <property type="match status" value="1"/>
</dbReference>
<dbReference type="GO" id="GO:0070403">
    <property type="term" value="F:NAD+ binding"/>
    <property type="evidence" value="ECO:0007669"/>
    <property type="project" value="InterPro"/>
</dbReference>
<dbReference type="EMBL" id="AP010656">
    <property type="protein sequence ID" value="BAG83658.1"/>
    <property type="molecule type" value="Genomic_DNA"/>
</dbReference>
<dbReference type="InterPro" id="IPR003000">
    <property type="entry name" value="Sirtuin"/>
</dbReference>
<name>B6YR36_AZOPC</name>
<dbReference type="HOGENOM" id="CLU_023643_3_1_10"/>
<proteinExistence type="predicted"/>
<dbReference type="OrthoDB" id="9800582at2"/>
<dbReference type="Gene3D" id="3.30.1600.10">
    <property type="entry name" value="SIR2/SIRT2 'Small Domain"/>
    <property type="match status" value="1"/>
</dbReference>
<reference evidence="7" key="1">
    <citation type="journal article" date="2008" name="Science">
        <title>Genome of an endosymbiont coupling N2 fixation to cellulolysis within RT protist cells in termite gut.</title>
        <authorList>
            <person name="Hongoh Y."/>
            <person name="Sharma V.K."/>
            <person name="Prakash T."/>
            <person name="Noda S."/>
            <person name="Toh H."/>
            <person name="Taylor T.D."/>
            <person name="Kudo T."/>
            <person name="Sakaki Y."/>
            <person name="Toyoda A."/>
            <person name="Hattori M."/>
            <person name="Ohkuma M."/>
        </authorList>
    </citation>
    <scope>NUCLEOTIDE SEQUENCE [LARGE SCALE GENOMIC DNA]</scope>
</reference>
<evidence type="ECO:0000256" key="2">
    <source>
        <dbReference type="ARBA" id="ARBA00022679"/>
    </source>
</evidence>
<evidence type="ECO:0000313" key="6">
    <source>
        <dbReference type="EMBL" id="BAG83658.1"/>
    </source>
</evidence>
<organism evidence="6 7">
    <name type="scientific">Azobacteroides pseudotrichonymphae genomovar. CFP2</name>
    <dbReference type="NCBI Taxonomy" id="511995"/>
    <lineage>
        <taxon>Bacteria</taxon>
        <taxon>Pseudomonadati</taxon>
        <taxon>Bacteroidota</taxon>
        <taxon>Bacteroidia</taxon>
        <taxon>Bacteroidales</taxon>
        <taxon>Candidatus Azobacteroides</taxon>
    </lineage>
</organism>
<dbReference type="Proteomes" id="UP000000723">
    <property type="component" value="Chromosome"/>
</dbReference>
<dbReference type="PANTHER" id="PTHR11085:SF4">
    <property type="entry name" value="NAD-DEPENDENT PROTEIN DEACYLASE"/>
    <property type="match status" value="1"/>
</dbReference>
<accession>B6YR36</accession>
<comment type="caution">
    <text evidence="4">Lacks conserved residue(s) required for the propagation of feature annotation.</text>
</comment>
<dbReference type="Gene3D" id="3.40.50.1220">
    <property type="entry name" value="TPP-binding domain"/>
    <property type="match status" value="1"/>
</dbReference>
<dbReference type="AlphaFoldDB" id="B6YR36"/>
<dbReference type="RefSeq" id="WP_012573419.1">
    <property type="nucleotide sequence ID" value="NC_011565.1"/>
</dbReference>
<gene>
    <name evidence="6" type="ordered locus">CFPG_395</name>
</gene>
<dbReference type="KEGG" id="aps:CFPG_395"/>
<dbReference type="PROSITE" id="PS50305">
    <property type="entry name" value="SIRTUIN"/>
    <property type="match status" value="1"/>
</dbReference>
<evidence type="ECO:0000256" key="3">
    <source>
        <dbReference type="ARBA" id="ARBA00023027"/>
    </source>
</evidence>
<dbReference type="SUPFAM" id="SSF52467">
    <property type="entry name" value="DHS-like NAD/FAD-binding domain"/>
    <property type="match status" value="1"/>
</dbReference>
<evidence type="ECO:0000256" key="4">
    <source>
        <dbReference type="PROSITE-ProRule" id="PRU00236"/>
    </source>
</evidence>